<name>A0A8T2N9I6_9TELE</name>
<dbReference type="AlphaFoldDB" id="A0A8T2N9I6"/>
<organism evidence="1 2">
    <name type="scientific">Albula glossodonta</name>
    <name type="common">roundjaw bonefish</name>
    <dbReference type="NCBI Taxonomy" id="121402"/>
    <lineage>
        <taxon>Eukaryota</taxon>
        <taxon>Metazoa</taxon>
        <taxon>Chordata</taxon>
        <taxon>Craniata</taxon>
        <taxon>Vertebrata</taxon>
        <taxon>Euteleostomi</taxon>
        <taxon>Actinopterygii</taxon>
        <taxon>Neopterygii</taxon>
        <taxon>Teleostei</taxon>
        <taxon>Albuliformes</taxon>
        <taxon>Albulidae</taxon>
        <taxon>Albula</taxon>
    </lineage>
</organism>
<gene>
    <name evidence="1" type="ORF">JZ751_007561</name>
</gene>
<protein>
    <submittedName>
        <fullName evidence="1">Uncharacterized protein</fullName>
    </submittedName>
</protein>
<dbReference type="EMBL" id="JAFBMS010000147">
    <property type="protein sequence ID" value="KAG9334478.1"/>
    <property type="molecule type" value="Genomic_DNA"/>
</dbReference>
<reference evidence="1" key="1">
    <citation type="thesis" date="2021" institute="BYU ScholarsArchive" country="Provo, UT, USA">
        <title>Applications of and Algorithms for Genome Assembly and Genomic Analyses with an Emphasis on Marine Teleosts.</title>
        <authorList>
            <person name="Pickett B.D."/>
        </authorList>
    </citation>
    <scope>NUCLEOTIDE SEQUENCE</scope>
    <source>
        <strain evidence="1">HI-2016</strain>
    </source>
</reference>
<evidence type="ECO:0000313" key="2">
    <source>
        <dbReference type="Proteomes" id="UP000824540"/>
    </source>
</evidence>
<evidence type="ECO:0000313" key="1">
    <source>
        <dbReference type="EMBL" id="KAG9334478.1"/>
    </source>
</evidence>
<comment type="caution">
    <text evidence="1">The sequence shown here is derived from an EMBL/GenBank/DDBJ whole genome shotgun (WGS) entry which is preliminary data.</text>
</comment>
<accession>A0A8T2N9I6</accession>
<keyword evidence="2" id="KW-1185">Reference proteome</keyword>
<dbReference type="Proteomes" id="UP000824540">
    <property type="component" value="Unassembled WGS sequence"/>
</dbReference>
<proteinExistence type="predicted"/>
<sequence length="96" mass="10892">MLRTRALLLHYHCVTASSTRQPPEAKVTGQFGGRTGLIFRPPCHVQILWVFLHHGTLTTIHFSAETLPRTPQGWSRPRFCSPPPHCQVQLAVQRDI</sequence>